<organism evidence="2 3">
    <name type="scientific">Candidatus Abzuiibacterium crystallinum</name>
    <dbReference type="NCBI Taxonomy" id="1974748"/>
    <lineage>
        <taxon>Bacteria</taxon>
        <taxon>Pseudomonadati</taxon>
        <taxon>Candidatus Omnitrophota</taxon>
        <taxon>Candidatus Abzuiibacterium</taxon>
    </lineage>
</organism>
<keyword evidence="1" id="KW-0732">Signal</keyword>
<dbReference type="AlphaFoldDB" id="A0A2H0LNB4"/>
<evidence type="ECO:0000313" key="3">
    <source>
        <dbReference type="Proteomes" id="UP000230859"/>
    </source>
</evidence>
<evidence type="ECO:0000256" key="1">
    <source>
        <dbReference type="SAM" id="SignalP"/>
    </source>
</evidence>
<feature type="signal peptide" evidence="1">
    <location>
        <begin position="1"/>
        <end position="23"/>
    </location>
</feature>
<reference evidence="2 3" key="1">
    <citation type="submission" date="2017-09" db="EMBL/GenBank/DDBJ databases">
        <title>Depth-based differentiation of microbial function through sediment-hosted aquifers and enrichment of novel symbionts in the deep terrestrial subsurface.</title>
        <authorList>
            <person name="Probst A.J."/>
            <person name="Ladd B."/>
            <person name="Jarett J.K."/>
            <person name="Geller-Mcgrath D.E."/>
            <person name="Sieber C.M."/>
            <person name="Emerson J.B."/>
            <person name="Anantharaman K."/>
            <person name="Thomas B.C."/>
            <person name="Malmstrom R."/>
            <person name="Stieglmeier M."/>
            <person name="Klingl A."/>
            <person name="Woyke T."/>
            <person name="Ryan C.M."/>
            <person name="Banfield J.F."/>
        </authorList>
    </citation>
    <scope>NUCLEOTIDE SEQUENCE [LARGE SCALE GENOMIC DNA]</scope>
    <source>
        <strain evidence="2">CG11_big_fil_rev_8_21_14_0_20_45_26</strain>
    </source>
</reference>
<sequence>MKKKMTGLLIIGMSIMLIGPCHASGEMIQGMVFTMTPNNQHLSIESRNSLVGEMEYIDINLAPHTQYEGVLSSNEIEVGDWVTAEVFRNQNSGRLEASRLMVERPNQKENQHDAEALKPIGIQKIEPVFKEDDSYIPQIKLHF</sequence>
<dbReference type="Proteomes" id="UP000230859">
    <property type="component" value="Unassembled WGS sequence"/>
</dbReference>
<name>A0A2H0LNB4_9BACT</name>
<evidence type="ECO:0008006" key="4">
    <source>
        <dbReference type="Google" id="ProtNLM"/>
    </source>
</evidence>
<comment type="caution">
    <text evidence="2">The sequence shown here is derived from an EMBL/GenBank/DDBJ whole genome shotgun (WGS) entry which is preliminary data.</text>
</comment>
<accession>A0A2H0LNB4</accession>
<gene>
    <name evidence="2" type="ORF">COV74_07075</name>
</gene>
<proteinExistence type="predicted"/>
<feature type="chain" id="PRO_5013715514" description="DUF5666 domain-containing protein" evidence="1">
    <location>
        <begin position="24"/>
        <end position="143"/>
    </location>
</feature>
<evidence type="ECO:0000313" key="2">
    <source>
        <dbReference type="EMBL" id="PIQ85923.1"/>
    </source>
</evidence>
<dbReference type="EMBL" id="PCVY01000058">
    <property type="protein sequence ID" value="PIQ85923.1"/>
    <property type="molecule type" value="Genomic_DNA"/>
</dbReference>
<protein>
    <recommendedName>
        <fullName evidence="4">DUF5666 domain-containing protein</fullName>
    </recommendedName>
</protein>